<sequence>MAKNILFCLLFVLSLTLNVVYCTFYIEYRKFHLIDKTPVLSNGFVNYLFRGNEPTISTPNGEEFSYEQLVDCLRNSSESQGITLPDDFYIIDIKLIYGVSSEIPVIELERNFFAANSSLGEFGTNVTLGDLWDPNFIPKSDRIEWAKNLTEWQKDNLPQRMEDYYNILNTPLDKPVVLFFHCLCGCDRTGEIAASYVMRYFGWDFITALDWDEKIAGRPIMPNNKWGAQWYCLYLKYSLNMDIDCDDI</sequence>
<dbReference type="EMBL" id="LODT01000011">
    <property type="protein sequence ID" value="KYR01244.1"/>
    <property type="molecule type" value="Genomic_DNA"/>
</dbReference>
<evidence type="ECO:0000256" key="1">
    <source>
        <dbReference type="SAM" id="SignalP"/>
    </source>
</evidence>
<dbReference type="PROSITE" id="PS00383">
    <property type="entry name" value="TYR_PHOSPHATASE_1"/>
    <property type="match status" value="1"/>
</dbReference>
<dbReference type="FunCoup" id="A0A152A4V2">
    <property type="interactions" value="1"/>
</dbReference>
<dbReference type="SUPFAM" id="SSF52799">
    <property type="entry name" value="(Phosphotyrosine protein) phosphatases II"/>
    <property type="match status" value="1"/>
</dbReference>
<gene>
    <name evidence="2" type="ORF">DLAC_02362</name>
</gene>
<accession>A0A152A4V2</accession>
<dbReference type="OrthoDB" id="193277at2759"/>
<evidence type="ECO:0000313" key="2">
    <source>
        <dbReference type="EMBL" id="KYR01244.1"/>
    </source>
</evidence>
<name>A0A152A4V2_TIELA</name>
<dbReference type="Gene3D" id="3.90.190.10">
    <property type="entry name" value="Protein tyrosine phosphatase superfamily"/>
    <property type="match status" value="1"/>
</dbReference>
<dbReference type="PANTHER" id="PTHR38745">
    <property type="entry name" value="PHOSPHATASE, PUTATIVE-RELATED"/>
    <property type="match status" value="1"/>
</dbReference>
<evidence type="ECO:0008006" key="4">
    <source>
        <dbReference type="Google" id="ProtNLM"/>
    </source>
</evidence>
<dbReference type="InterPro" id="IPR029021">
    <property type="entry name" value="Prot-tyrosine_phosphatase-like"/>
</dbReference>
<feature type="signal peptide" evidence="1">
    <location>
        <begin position="1"/>
        <end position="22"/>
    </location>
</feature>
<proteinExistence type="predicted"/>
<dbReference type="AlphaFoldDB" id="A0A152A4V2"/>
<protein>
    <recommendedName>
        <fullName evidence="4">Tyrosine specific protein phosphatases domain-containing protein</fullName>
    </recommendedName>
</protein>
<dbReference type="Proteomes" id="UP000076078">
    <property type="component" value="Unassembled WGS sequence"/>
</dbReference>
<dbReference type="PANTHER" id="PTHR38745:SF2">
    <property type="entry name" value="TYROSINE SPECIFIC PROTEIN PHOSPHATASES DOMAIN-CONTAINING PROTEIN"/>
    <property type="match status" value="1"/>
</dbReference>
<feature type="chain" id="PRO_5007593612" description="Tyrosine specific protein phosphatases domain-containing protein" evidence="1">
    <location>
        <begin position="23"/>
        <end position="248"/>
    </location>
</feature>
<reference evidence="2 3" key="1">
    <citation type="submission" date="2015-12" db="EMBL/GenBank/DDBJ databases">
        <title>Dictyostelia acquired genes for synthesis and detection of signals that induce cell-type specialization by lateral gene transfer from prokaryotes.</title>
        <authorList>
            <person name="Gloeckner G."/>
            <person name="Schaap P."/>
        </authorList>
    </citation>
    <scope>NUCLEOTIDE SEQUENCE [LARGE SCALE GENOMIC DNA]</scope>
    <source>
        <strain evidence="2 3">TK</strain>
    </source>
</reference>
<evidence type="ECO:0000313" key="3">
    <source>
        <dbReference type="Proteomes" id="UP000076078"/>
    </source>
</evidence>
<comment type="caution">
    <text evidence="2">The sequence shown here is derived from an EMBL/GenBank/DDBJ whole genome shotgun (WGS) entry which is preliminary data.</text>
</comment>
<dbReference type="InterPro" id="IPR016130">
    <property type="entry name" value="Tyr_Pase_AS"/>
</dbReference>
<dbReference type="InParanoid" id="A0A152A4V2"/>
<dbReference type="OMA" id="RIMINHQ"/>
<keyword evidence="1" id="KW-0732">Signal</keyword>
<keyword evidence="3" id="KW-1185">Reference proteome</keyword>
<organism evidence="2 3">
    <name type="scientific">Tieghemostelium lacteum</name>
    <name type="common">Slime mold</name>
    <name type="synonym">Dictyostelium lacteum</name>
    <dbReference type="NCBI Taxonomy" id="361077"/>
    <lineage>
        <taxon>Eukaryota</taxon>
        <taxon>Amoebozoa</taxon>
        <taxon>Evosea</taxon>
        <taxon>Eumycetozoa</taxon>
        <taxon>Dictyostelia</taxon>
        <taxon>Dictyosteliales</taxon>
        <taxon>Raperosteliaceae</taxon>
        <taxon>Tieghemostelium</taxon>
    </lineage>
</organism>